<name>A0A812MQL3_9DINO</name>
<protein>
    <recommendedName>
        <fullName evidence="2">PH domain-containing protein</fullName>
    </recommendedName>
</protein>
<dbReference type="PROSITE" id="PS50003">
    <property type="entry name" value="PH_DOMAIN"/>
    <property type="match status" value="1"/>
</dbReference>
<evidence type="ECO:0000256" key="1">
    <source>
        <dbReference type="SAM" id="Coils"/>
    </source>
</evidence>
<dbReference type="Gene3D" id="2.30.29.30">
    <property type="entry name" value="Pleckstrin-homology domain (PH domain)/Phosphotyrosine-binding domain (PTB)"/>
    <property type="match status" value="1"/>
</dbReference>
<sequence>MVTELSGVGVREGCLGEREILETCERRLEEANADLKSTVLACQAVEARHTKAVSDLNACLKALADLPEQIQFALPRRIREQESLINRKRSALTDAENKKESAKSDITWTCSGFSQAHSKFSSAKRAESGAQSDLRRAESDLHLRSLETKLRRAEERHERCRGETPSLETVKDSLDQEWLPQKEHCRVAAADYQRKQKQFIPERARSHYDDSCEKSCLESSRGSCAVVEGNQDGASHVRGGVHVPCAPPEPSWIMGPLRDAEQESLEKQCQRILQVQHPQFAQSILKVGWLWRKGRVWGWDKHFAVLESADAVRSAVLRFYEDDPSSNQEISASAPSIILWDAKGVKAKAGPHYGLKDGELCFKLYHFYTDYRFCVPKDVPRDKSTERAEWMDLLSSSMNFSNWE</sequence>
<organism evidence="3 4">
    <name type="scientific">Symbiodinium natans</name>
    <dbReference type="NCBI Taxonomy" id="878477"/>
    <lineage>
        <taxon>Eukaryota</taxon>
        <taxon>Sar</taxon>
        <taxon>Alveolata</taxon>
        <taxon>Dinophyceae</taxon>
        <taxon>Suessiales</taxon>
        <taxon>Symbiodiniaceae</taxon>
        <taxon>Symbiodinium</taxon>
    </lineage>
</organism>
<evidence type="ECO:0000259" key="2">
    <source>
        <dbReference type="PROSITE" id="PS50003"/>
    </source>
</evidence>
<feature type="coiled-coil region" evidence="1">
    <location>
        <begin position="78"/>
        <end position="105"/>
    </location>
</feature>
<evidence type="ECO:0000313" key="4">
    <source>
        <dbReference type="Proteomes" id="UP000604046"/>
    </source>
</evidence>
<dbReference type="SMART" id="SM00233">
    <property type="entry name" value="PH"/>
    <property type="match status" value="1"/>
</dbReference>
<dbReference type="SUPFAM" id="SSF50729">
    <property type="entry name" value="PH domain-like"/>
    <property type="match status" value="1"/>
</dbReference>
<dbReference type="InterPro" id="IPR011993">
    <property type="entry name" value="PH-like_dom_sf"/>
</dbReference>
<reference evidence="3" key="1">
    <citation type="submission" date="2021-02" db="EMBL/GenBank/DDBJ databases">
        <authorList>
            <person name="Dougan E. K."/>
            <person name="Rhodes N."/>
            <person name="Thang M."/>
            <person name="Chan C."/>
        </authorList>
    </citation>
    <scope>NUCLEOTIDE SEQUENCE</scope>
</reference>
<feature type="domain" description="PH" evidence="2">
    <location>
        <begin position="283"/>
        <end position="399"/>
    </location>
</feature>
<evidence type="ECO:0000313" key="3">
    <source>
        <dbReference type="EMBL" id="CAE7270330.1"/>
    </source>
</evidence>
<dbReference type="AlphaFoldDB" id="A0A812MQL3"/>
<dbReference type="EMBL" id="CAJNDS010001657">
    <property type="protein sequence ID" value="CAE7270330.1"/>
    <property type="molecule type" value="Genomic_DNA"/>
</dbReference>
<dbReference type="InterPro" id="IPR001849">
    <property type="entry name" value="PH_domain"/>
</dbReference>
<proteinExistence type="predicted"/>
<accession>A0A812MQL3</accession>
<feature type="coiled-coil region" evidence="1">
    <location>
        <begin position="136"/>
        <end position="163"/>
    </location>
</feature>
<dbReference type="Proteomes" id="UP000604046">
    <property type="component" value="Unassembled WGS sequence"/>
</dbReference>
<gene>
    <name evidence="3" type="ORF">SNAT2548_LOCUS14343</name>
</gene>
<comment type="caution">
    <text evidence="3">The sequence shown here is derived from an EMBL/GenBank/DDBJ whole genome shotgun (WGS) entry which is preliminary data.</text>
</comment>
<keyword evidence="4" id="KW-1185">Reference proteome</keyword>
<keyword evidence="1" id="KW-0175">Coiled coil</keyword>